<evidence type="ECO:0000259" key="2">
    <source>
        <dbReference type="Pfam" id="PF03625"/>
    </source>
</evidence>
<evidence type="ECO:0000313" key="4">
    <source>
        <dbReference type="Proteomes" id="UP000035860"/>
    </source>
</evidence>
<sequence>MKTLPALIVATMLLGACTSLPDNPRKTPVVHAENKIMKQQTIKSKYSFEQTVERLTAAIQSKGMAVFSTIDHQQAAKEAGLDMQPATVIVFGNPKAGTPLMIQEPTFALQLPLKVLVTQVGDEVLVSFNDTKAMIEQTNINYAQVESTLAGAERLIIKTVSE</sequence>
<feature type="signal peptide" evidence="1">
    <location>
        <begin position="1"/>
        <end position="21"/>
    </location>
</feature>
<dbReference type="PANTHER" id="PTHR38342">
    <property type="entry name" value="SLR5037 PROTEIN"/>
    <property type="match status" value="1"/>
</dbReference>
<dbReference type="PANTHER" id="PTHR38342:SF2">
    <property type="entry name" value="INNER MEMBRANE OR EXPORTED"/>
    <property type="match status" value="1"/>
</dbReference>
<dbReference type="RefSeq" id="WP_036366322.1">
    <property type="nucleotide sequence ID" value="NZ_AOMT01000026.1"/>
</dbReference>
<dbReference type="OrthoDB" id="9799367at2"/>
<evidence type="ECO:0000313" key="3">
    <source>
        <dbReference type="EMBL" id="KDN24804.1"/>
    </source>
</evidence>
<keyword evidence="1" id="KW-0732">Signal</keyword>
<name>A0A066UKW2_9GAMM</name>
<organism evidence="3 4">
    <name type="scientific">Moraxella bovoculi 237</name>
    <dbReference type="NCBI Taxonomy" id="743974"/>
    <lineage>
        <taxon>Bacteria</taxon>
        <taxon>Pseudomonadati</taxon>
        <taxon>Pseudomonadota</taxon>
        <taxon>Gammaproteobacteria</taxon>
        <taxon>Moraxellales</taxon>
        <taxon>Moraxellaceae</taxon>
        <taxon>Moraxella</taxon>
    </lineage>
</organism>
<accession>A0A066UKW2</accession>
<dbReference type="PROSITE" id="PS51257">
    <property type="entry name" value="PROKAR_LIPOPROTEIN"/>
    <property type="match status" value="1"/>
</dbReference>
<dbReference type="CDD" id="cd14797">
    <property type="entry name" value="DUF302"/>
    <property type="match status" value="1"/>
</dbReference>
<dbReference type="SUPFAM" id="SSF103247">
    <property type="entry name" value="TT1751-like"/>
    <property type="match status" value="1"/>
</dbReference>
<feature type="chain" id="PRO_5001627342" description="DUF302 domain-containing protein" evidence="1">
    <location>
        <begin position="22"/>
        <end position="162"/>
    </location>
</feature>
<gene>
    <name evidence="3" type="ORF">MBO_07573</name>
</gene>
<dbReference type="Gene3D" id="3.30.310.70">
    <property type="entry name" value="TT1751-like domain"/>
    <property type="match status" value="1"/>
</dbReference>
<reference evidence="3 4" key="1">
    <citation type="journal article" date="2014" name="Genome Announc.">
        <title>Draft Genome Sequence of Moraxella bovoculi Strain 237T (ATCC BAA-1259T) Isolated from a Calf with Infectious Bovine Keratoconjunctivitis.</title>
        <authorList>
            <person name="Calcutt M.J."/>
            <person name="Foecking M.F."/>
            <person name="Martin N.T."/>
            <person name="Mhlanga-Mutangadura T."/>
            <person name="Reilly T.J."/>
        </authorList>
    </citation>
    <scope>NUCLEOTIDE SEQUENCE [LARGE SCALE GENOMIC DNA]</scope>
    <source>
        <strain evidence="3 4">237</strain>
    </source>
</reference>
<dbReference type="eggNOG" id="COG3439">
    <property type="taxonomic scope" value="Bacteria"/>
</dbReference>
<protein>
    <recommendedName>
        <fullName evidence="2">DUF302 domain-containing protein</fullName>
    </recommendedName>
</protein>
<dbReference type="Proteomes" id="UP000035860">
    <property type="component" value="Unassembled WGS sequence"/>
</dbReference>
<dbReference type="InterPro" id="IPR005180">
    <property type="entry name" value="DUF302"/>
</dbReference>
<dbReference type="Pfam" id="PF03625">
    <property type="entry name" value="DUF302"/>
    <property type="match status" value="1"/>
</dbReference>
<keyword evidence="4" id="KW-1185">Reference proteome</keyword>
<dbReference type="InterPro" id="IPR035923">
    <property type="entry name" value="TT1751-like_sf"/>
</dbReference>
<proteinExistence type="predicted"/>
<feature type="domain" description="DUF302" evidence="2">
    <location>
        <begin position="70"/>
        <end position="130"/>
    </location>
</feature>
<dbReference type="AlphaFoldDB" id="A0A066UKW2"/>
<comment type="caution">
    <text evidence="3">The sequence shown here is derived from an EMBL/GenBank/DDBJ whole genome shotgun (WGS) entry which is preliminary data.</text>
</comment>
<dbReference type="EMBL" id="AOMT01000026">
    <property type="protein sequence ID" value="KDN24804.1"/>
    <property type="molecule type" value="Genomic_DNA"/>
</dbReference>
<evidence type="ECO:0000256" key="1">
    <source>
        <dbReference type="SAM" id="SignalP"/>
    </source>
</evidence>